<proteinExistence type="predicted"/>
<sequence>MGRTKSKPIDTSKLQPINGASTTSSGSFVRLDVAEDRVIRCTTQPPLLTFNNSGVISSIHEVHKRVEHTECIDFRSTWVSQCLLQEEEEWVASQYVHGVGNRQFMMKRTAGKDKAPAQQGELIGKYMEPSDETNSHPRHVTNTIANCPKQVEFPPVVDTINRLAGQMKGKRINGRMSLHDYWREDSHDDTVRRGGYGDFSTTIDVDVDDPKASEPSSLAGSEHYINPSHGPQVHAPPPRVILAVTTTSVRACVTCYERHVGCDRSLPRCSACATSNASCVYPNVTVKVSPKKQKKW</sequence>
<protein>
    <recommendedName>
        <fullName evidence="3">Zn(2)-C6 fungal-type domain-containing protein</fullName>
    </recommendedName>
</protein>
<evidence type="ECO:0000256" key="1">
    <source>
        <dbReference type="ARBA" id="ARBA00023242"/>
    </source>
</evidence>
<feature type="region of interest" description="Disordered" evidence="2">
    <location>
        <begin position="1"/>
        <end position="25"/>
    </location>
</feature>
<dbReference type="AlphaFoldDB" id="A0A1D9QJK8"/>
<gene>
    <name evidence="4" type="ORF">sscle_14g099050</name>
</gene>
<organism evidence="4 5">
    <name type="scientific">Sclerotinia sclerotiorum (strain ATCC 18683 / 1980 / Ss-1)</name>
    <name type="common">White mold</name>
    <name type="synonym">Whetzelinia sclerotiorum</name>
    <dbReference type="NCBI Taxonomy" id="665079"/>
    <lineage>
        <taxon>Eukaryota</taxon>
        <taxon>Fungi</taxon>
        <taxon>Dikarya</taxon>
        <taxon>Ascomycota</taxon>
        <taxon>Pezizomycotina</taxon>
        <taxon>Leotiomycetes</taxon>
        <taxon>Helotiales</taxon>
        <taxon>Sclerotiniaceae</taxon>
        <taxon>Sclerotinia</taxon>
    </lineage>
</organism>
<dbReference type="SMART" id="SM00066">
    <property type="entry name" value="GAL4"/>
    <property type="match status" value="1"/>
</dbReference>
<dbReference type="PROSITE" id="PS50048">
    <property type="entry name" value="ZN2_CY6_FUNGAL_2"/>
    <property type="match status" value="1"/>
</dbReference>
<dbReference type="Pfam" id="PF00172">
    <property type="entry name" value="Zn_clus"/>
    <property type="match status" value="1"/>
</dbReference>
<dbReference type="GO" id="GO:0008270">
    <property type="term" value="F:zinc ion binding"/>
    <property type="evidence" value="ECO:0007669"/>
    <property type="project" value="InterPro"/>
</dbReference>
<dbReference type="InterPro" id="IPR001138">
    <property type="entry name" value="Zn2Cys6_DnaBD"/>
</dbReference>
<evidence type="ECO:0000313" key="4">
    <source>
        <dbReference type="EMBL" id="APA15135.1"/>
    </source>
</evidence>
<reference evidence="5" key="1">
    <citation type="journal article" date="2017" name="Genome Biol. Evol.">
        <title>The complete genome sequence of the phytopathogenic fungus Sclerotinia sclerotiorum reveals insights into the genome architecture of broad host range pathogens.</title>
        <authorList>
            <person name="Derbyshire M."/>
            <person name="Denton-Giles M."/>
            <person name="Hegedus D."/>
            <person name="Seifbarghy S."/>
            <person name="Rollins J."/>
            <person name="van Kan J."/>
            <person name="Seidl M.F."/>
            <person name="Faino L."/>
            <person name="Mbengue M."/>
            <person name="Navaud O."/>
            <person name="Raffaele S."/>
            <person name="Hammond-Kosack K."/>
            <person name="Heard S."/>
            <person name="Oliver R."/>
        </authorList>
    </citation>
    <scope>NUCLEOTIDE SEQUENCE [LARGE SCALE GENOMIC DNA]</scope>
    <source>
        <strain evidence="5">ATCC 18683 / 1980 / Ss-1</strain>
    </source>
</reference>
<feature type="domain" description="Zn(2)-C6 fungal-type" evidence="3">
    <location>
        <begin position="251"/>
        <end position="281"/>
    </location>
</feature>
<dbReference type="GO" id="GO:0000981">
    <property type="term" value="F:DNA-binding transcription factor activity, RNA polymerase II-specific"/>
    <property type="evidence" value="ECO:0007669"/>
    <property type="project" value="InterPro"/>
</dbReference>
<feature type="compositionally biased region" description="Polar residues" evidence="2">
    <location>
        <begin position="12"/>
        <end position="25"/>
    </location>
</feature>
<dbReference type="EMBL" id="CP017827">
    <property type="protein sequence ID" value="APA15135.1"/>
    <property type="molecule type" value="Genomic_DNA"/>
</dbReference>
<name>A0A1D9QJK8_SCLS1</name>
<evidence type="ECO:0000313" key="5">
    <source>
        <dbReference type="Proteomes" id="UP000177798"/>
    </source>
</evidence>
<dbReference type="CDD" id="cd00067">
    <property type="entry name" value="GAL4"/>
    <property type="match status" value="1"/>
</dbReference>
<evidence type="ECO:0000256" key="2">
    <source>
        <dbReference type="SAM" id="MobiDB-lite"/>
    </source>
</evidence>
<dbReference type="OrthoDB" id="3503953at2759"/>
<evidence type="ECO:0000259" key="3">
    <source>
        <dbReference type="PROSITE" id="PS50048"/>
    </source>
</evidence>
<dbReference type="Gene3D" id="4.10.240.10">
    <property type="entry name" value="Zn(2)-C6 fungal-type DNA-binding domain"/>
    <property type="match status" value="1"/>
</dbReference>
<dbReference type="Proteomes" id="UP000177798">
    <property type="component" value="Chromosome 14"/>
</dbReference>
<keyword evidence="1" id="KW-0539">Nucleus</keyword>
<accession>A0A1D9QJK8</accession>
<dbReference type="VEuPathDB" id="FungiDB:sscle_14g099050"/>
<dbReference type="SUPFAM" id="SSF57701">
    <property type="entry name" value="Zn2/Cys6 DNA-binding domain"/>
    <property type="match status" value="1"/>
</dbReference>
<dbReference type="InterPro" id="IPR036864">
    <property type="entry name" value="Zn2-C6_fun-type_DNA-bd_sf"/>
</dbReference>